<evidence type="ECO:0000256" key="1">
    <source>
        <dbReference type="SAM" id="MobiDB-lite"/>
    </source>
</evidence>
<name>A0A1Q9DHH5_SYMMI</name>
<feature type="compositionally biased region" description="Basic and acidic residues" evidence="1">
    <location>
        <begin position="223"/>
        <end position="232"/>
    </location>
</feature>
<evidence type="ECO:0000313" key="3">
    <source>
        <dbReference type="Proteomes" id="UP000186817"/>
    </source>
</evidence>
<feature type="region of interest" description="Disordered" evidence="1">
    <location>
        <begin position="489"/>
        <end position="533"/>
    </location>
</feature>
<dbReference type="Gene3D" id="3.40.50.11350">
    <property type="match status" value="1"/>
</dbReference>
<comment type="caution">
    <text evidence="2">The sequence shown here is derived from an EMBL/GenBank/DDBJ whole genome shotgun (WGS) entry which is preliminary data.</text>
</comment>
<dbReference type="PANTHER" id="PTHR40743">
    <property type="entry name" value="NUCLEOTIDE-DIPHOSPHO-SUGAR TRANSFERASE CONTAINING PROTEIN"/>
    <property type="match status" value="1"/>
</dbReference>
<feature type="compositionally biased region" description="Basic and acidic residues" evidence="1">
    <location>
        <begin position="181"/>
        <end position="212"/>
    </location>
</feature>
<dbReference type="PANTHER" id="PTHR40743:SF1">
    <property type="entry name" value="POSSIBLE GLYCOSYLTRANSFERASE"/>
    <property type="match status" value="1"/>
</dbReference>
<evidence type="ECO:0000313" key="2">
    <source>
        <dbReference type="EMBL" id="OLP94626.1"/>
    </source>
</evidence>
<gene>
    <name evidence="2" type="ORF">AK812_SmicGene23326</name>
</gene>
<dbReference type="EMBL" id="LSRX01000535">
    <property type="protein sequence ID" value="OLP94626.1"/>
    <property type="molecule type" value="Genomic_DNA"/>
</dbReference>
<reference evidence="2 3" key="1">
    <citation type="submission" date="2016-02" db="EMBL/GenBank/DDBJ databases">
        <title>Genome analysis of coral dinoflagellate symbionts highlights evolutionary adaptations to a symbiotic lifestyle.</title>
        <authorList>
            <person name="Aranda M."/>
            <person name="Li Y."/>
            <person name="Liew Y.J."/>
            <person name="Baumgarten S."/>
            <person name="Simakov O."/>
            <person name="Wilson M."/>
            <person name="Piel J."/>
            <person name="Ashoor H."/>
            <person name="Bougouffa S."/>
            <person name="Bajic V.B."/>
            <person name="Ryu T."/>
            <person name="Ravasi T."/>
            <person name="Bayer T."/>
            <person name="Micklem G."/>
            <person name="Kim H."/>
            <person name="Bhak J."/>
            <person name="Lajeunesse T.C."/>
            <person name="Voolstra C.R."/>
        </authorList>
    </citation>
    <scope>NUCLEOTIDE SEQUENCE [LARGE SCALE GENOMIC DNA]</scope>
    <source>
        <strain evidence="2 3">CCMP2467</strain>
    </source>
</reference>
<dbReference type="OrthoDB" id="448832at2759"/>
<dbReference type="Proteomes" id="UP000186817">
    <property type="component" value="Unassembled WGS sequence"/>
</dbReference>
<accession>A0A1Q9DHH5</accession>
<feature type="region of interest" description="Disordered" evidence="1">
    <location>
        <begin position="1267"/>
        <end position="1301"/>
    </location>
</feature>
<keyword evidence="3" id="KW-1185">Reference proteome</keyword>
<feature type="region of interest" description="Disordered" evidence="1">
    <location>
        <begin position="1440"/>
        <end position="1489"/>
    </location>
</feature>
<feature type="region of interest" description="Disordered" evidence="1">
    <location>
        <begin position="54"/>
        <end position="93"/>
    </location>
</feature>
<feature type="compositionally biased region" description="Acidic residues" evidence="1">
    <location>
        <begin position="140"/>
        <end position="149"/>
    </location>
</feature>
<protein>
    <submittedName>
        <fullName evidence="2">Uncharacterized protein</fullName>
    </submittedName>
</protein>
<organism evidence="2 3">
    <name type="scientific">Symbiodinium microadriaticum</name>
    <name type="common">Dinoflagellate</name>
    <name type="synonym">Zooxanthella microadriatica</name>
    <dbReference type="NCBI Taxonomy" id="2951"/>
    <lineage>
        <taxon>Eukaryota</taxon>
        <taxon>Sar</taxon>
        <taxon>Alveolata</taxon>
        <taxon>Dinophyceae</taxon>
        <taxon>Suessiales</taxon>
        <taxon>Symbiodiniaceae</taxon>
        <taxon>Symbiodinium</taxon>
    </lineage>
</organism>
<proteinExistence type="predicted"/>
<feature type="compositionally biased region" description="Acidic residues" evidence="1">
    <location>
        <begin position="1281"/>
        <end position="1294"/>
    </location>
</feature>
<feature type="region of interest" description="Disordered" evidence="1">
    <location>
        <begin position="108"/>
        <end position="271"/>
    </location>
</feature>
<feature type="compositionally biased region" description="Basic and acidic residues" evidence="1">
    <location>
        <begin position="150"/>
        <end position="161"/>
    </location>
</feature>
<sequence>MQVRFQVQIAQQIQQLAVQQQQQQAMHQWLLQQVLAQQQEQKALLQQRAATACSEGDGTPAAKGGSRSTPGAPCAQWPQVQIPPPSGRHPAVQQQSNLLQLPPLLHSLPARTQPSACNRLPQPPVSQKTQEKGRPLMEPPSEEAEYEVASEEKREEAERSETTVAPEASPEVQAEASDASPEAKENPEADKESKEDQTEQESSTKHAEEKNSFVEVESVTENPVKEELRTEPESLEAPRGPGRTGRSRALRRPERPVRRGKAGPRHSEAEALPEEVFPREERAPQWKLRGKMSMRLFPSSWETSRVESDRLSPASLKSENTCYLHSEGKSNEFSYLAMPSRCLCSLDAAGDGVCKAAMRIFAVHGCASAVRTLQARALTRCNRDCFPSRGGLRHLRSARSGRHADAANCVLGNAADCADLAKFGGCIKEANCCESSDASSEISSMTSWRKRLNELYAAADLAGLSCEPSGECPIECPVFNVRAALERSGTADPAEAVKNSGLGRLSAPRSDGLGAEQPSAPHLPEERAAEDADFVDEGPGEALAVDALAPAAAMLHKNVLVEGFDEPLPLEALDPQDSLDKLPHVAGGHSRPLKPPYEHIRRAPPGLLQRLAEVEKLEGKSKGSKRTKRRGQFEFDDDVPVRVRVLDVDALALEELHKAFMYTLVRRRPAEVCVRVASRLAVFRDKPGQQSYQNLLQDCGRLFGSLHGPELLALFARCFSTISVPFMLDYTRKYGHFSRGFLAEQVEKSLRPGFFDFLRYEENGGVRPLPLIVAKPWSLGSYTRLMTKSYLKSRMHEQLKLHGHVPNVEQDTDPDMPPEARVIEHLGRAGSLRVEAPKGPSPEVQRPALLEAIVQAAVVWTSQIVCACANSPTLLKMSHSEAKRWVIVQPQWGLCNRLRAVASGRMLAEHLSRSFLVDWQPLPGCNCAWDRLFSSESKTLSEELQEDPDPSVLAAAELLHAWDEVVVLARCKPDSQELRGAMRSFEAFHRECYRAGLAYLLDAASEKWRSCRPFHGRDSLPSFLEVDCLCVRAFNPFYPPREEDRQQLAAERAAHLNCLVAAAPVRQRLWQLPEGTISVHIRRTDHAKAIARSPEDLFVQAMDSYGTEAKFFLATDDAEVESRLRRRYGQRLLTQPKRTLSRNDPDGIEDALLDLLMLSQGSEVLGSYKSSFSAMASHFRCIPLHVVDVRPESAPDPAARVGAGFREVSVVAADPEDDCPGDRRVGKVRQCAEYSGVGWDASQADGSTTKEKPRPFMRGARRAMAEAELHDSDGEGYSDFYDSDDEEAVSDDEGGTSGGKKFGLQFERVVPDSAYSAIAEDGALVDAEKLQKDSATASTELEEAFADRWWSQFRRHFFRHNYGAYRLLDGRWQRVPDPNGPRYKPRQRKRVSLPSIINVANANVMRDTSQMMSDNDCQSEEFLWSLGVGASLPSWLQEMRHEQRQRGLNQGPHVDTHSKERLGVGPQVGSSRPHAAPRRATADGAKNTEVEINDQSVAEALASPRRCGCRSVARAATAE</sequence>